<protein>
    <submittedName>
        <fullName evidence="1">Uncharacterized protein</fullName>
    </submittedName>
</protein>
<evidence type="ECO:0000313" key="1">
    <source>
        <dbReference type="EMBL" id="CAI6098873.1"/>
    </source>
</evidence>
<accession>A0AA35QBE0</accession>
<gene>
    <name evidence="1" type="ORF">CCHLO57077_00002862</name>
</gene>
<name>A0AA35QBE0_9HYPO</name>
<evidence type="ECO:0000313" key="2">
    <source>
        <dbReference type="Proteomes" id="UP001160390"/>
    </source>
</evidence>
<sequence length="165" mass="18059">MKRAGADEGGGNIDMYAGIAHVQEQTCKEDNASLDQIAKLAQMIITRFSTAYGSEGLQLERASAAYFKTGIVGDGPSEWSVREALERAVIAVSPALSDTKYVNMVMLFADRRSMDRGTQGEPLGDRLSVVRTPQWWTFASRRKSRVAEGSLRVAYPIQPIGFSVP</sequence>
<reference evidence="1" key="1">
    <citation type="submission" date="2023-01" db="EMBL/GenBank/DDBJ databases">
        <authorList>
            <person name="Piombo E."/>
        </authorList>
    </citation>
    <scope>NUCLEOTIDE SEQUENCE</scope>
</reference>
<dbReference type="Proteomes" id="UP001160390">
    <property type="component" value="Unassembled WGS sequence"/>
</dbReference>
<comment type="caution">
    <text evidence="1">The sequence shown here is derived from an EMBL/GenBank/DDBJ whole genome shotgun (WGS) entry which is preliminary data.</text>
</comment>
<proteinExistence type="predicted"/>
<dbReference type="EMBL" id="CABFNP030001299">
    <property type="protein sequence ID" value="CAI6098873.1"/>
    <property type="molecule type" value="Genomic_DNA"/>
</dbReference>
<dbReference type="AlphaFoldDB" id="A0AA35QBE0"/>
<keyword evidence="2" id="KW-1185">Reference proteome</keyword>
<organism evidence="1 2">
    <name type="scientific">Clonostachys chloroleuca</name>
    <dbReference type="NCBI Taxonomy" id="1926264"/>
    <lineage>
        <taxon>Eukaryota</taxon>
        <taxon>Fungi</taxon>
        <taxon>Dikarya</taxon>
        <taxon>Ascomycota</taxon>
        <taxon>Pezizomycotina</taxon>
        <taxon>Sordariomycetes</taxon>
        <taxon>Hypocreomycetidae</taxon>
        <taxon>Hypocreales</taxon>
        <taxon>Bionectriaceae</taxon>
        <taxon>Clonostachys</taxon>
    </lineage>
</organism>